<name>A0A8X6QQ05_NEPPI</name>
<keyword evidence="2" id="KW-1185">Reference proteome</keyword>
<dbReference type="EMBL" id="BMAW01033525">
    <property type="protein sequence ID" value="GFU30646.1"/>
    <property type="molecule type" value="Genomic_DNA"/>
</dbReference>
<accession>A0A8X6QQ05</accession>
<dbReference type="OrthoDB" id="6436866at2759"/>
<comment type="caution">
    <text evidence="1">The sequence shown here is derived from an EMBL/GenBank/DDBJ whole genome shotgun (WGS) entry which is preliminary data.</text>
</comment>
<reference evidence="1" key="1">
    <citation type="submission" date="2020-08" db="EMBL/GenBank/DDBJ databases">
        <title>Multicomponent nature underlies the extraordinary mechanical properties of spider dragline silk.</title>
        <authorList>
            <person name="Kono N."/>
            <person name="Nakamura H."/>
            <person name="Mori M."/>
            <person name="Yoshida Y."/>
            <person name="Ohtoshi R."/>
            <person name="Malay A.D."/>
            <person name="Moran D.A.P."/>
            <person name="Tomita M."/>
            <person name="Numata K."/>
            <person name="Arakawa K."/>
        </authorList>
    </citation>
    <scope>NUCLEOTIDE SEQUENCE</scope>
</reference>
<dbReference type="InterPro" id="IPR008042">
    <property type="entry name" value="Retrotrans_Pao"/>
</dbReference>
<dbReference type="PANTHER" id="PTHR47331:SF1">
    <property type="entry name" value="GAG-LIKE PROTEIN"/>
    <property type="match status" value="1"/>
</dbReference>
<protein>
    <submittedName>
        <fullName evidence="1">Integrase catalytic domain-containing protein</fullName>
    </submittedName>
</protein>
<evidence type="ECO:0000313" key="1">
    <source>
        <dbReference type="EMBL" id="GFU30646.1"/>
    </source>
</evidence>
<sequence length="143" mass="16338">MEEAERASEAAFRAVVYCESQTPAGDFVIKIIVNKSRVAPLKKITLTRLGLSFAVLLVKLMQRMQKALRLEVSKTYYWGDSMIVLSWLKKQSSQLKTFVANRVAKIQNISGDEQWSLLLLVDNLAYFIIRGVNPSKMLENQLW</sequence>
<proteinExistence type="predicted"/>
<dbReference type="Proteomes" id="UP000887013">
    <property type="component" value="Unassembled WGS sequence"/>
</dbReference>
<gene>
    <name evidence="1" type="primary">AVEN_104995_1</name>
    <name evidence="1" type="ORF">NPIL_468711</name>
</gene>
<evidence type="ECO:0000313" key="2">
    <source>
        <dbReference type="Proteomes" id="UP000887013"/>
    </source>
</evidence>
<organism evidence="1 2">
    <name type="scientific">Nephila pilipes</name>
    <name type="common">Giant wood spider</name>
    <name type="synonym">Nephila maculata</name>
    <dbReference type="NCBI Taxonomy" id="299642"/>
    <lineage>
        <taxon>Eukaryota</taxon>
        <taxon>Metazoa</taxon>
        <taxon>Ecdysozoa</taxon>
        <taxon>Arthropoda</taxon>
        <taxon>Chelicerata</taxon>
        <taxon>Arachnida</taxon>
        <taxon>Araneae</taxon>
        <taxon>Araneomorphae</taxon>
        <taxon>Entelegynae</taxon>
        <taxon>Araneoidea</taxon>
        <taxon>Nephilidae</taxon>
        <taxon>Nephila</taxon>
    </lineage>
</organism>
<dbReference type="Pfam" id="PF05380">
    <property type="entry name" value="Peptidase_A17"/>
    <property type="match status" value="1"/>
</dbReference>
<dbReference type="AlphaFoldDB" id="A0A8X6QQ05"/>
<dbReference type="PANTHER" id="PTHR47331">
    <property type="entry name" value="PHD-TYPE DOMAIN-CONTAINING PROTEIN"/>
    <property type="match status" value="1"/>
</dbReference>